<name>A0ACD3B0L0_9AGAR</name>
<accession>A0ACD3B0L0</accession>
<dbReference type="Proteomes" id="UP000308600">
    <property type="component" value="Unassembled WGS sequence"/>
</dbReference>
<reference evidence="1 2" key="1">
    <citation type="journal article" date="2019" name="Nat. Ecol. Evol.">
        <title>Megaphylogeny resolves global patterns of mushroom evolution.</title>
        <authorList>
            <person name="Varga T."/>
            <person name="Krizsan K."/>
            <person name="Foldi C."/>
            <person name="Dima B."/>
            <person name="Sanchez-Garcia M."/>
            <person name="Sanchez-Ramirez S."/>
            <person name="Szollosi G.J."/>
            <person name="Szarkandi J.G."/>
            <person name="Papp V."/>
            <person name="Albert L."/>
            <person name="Andreopoulos W."/>
            <person name="Angelini C."/>
            <person name="Antonin V."/>
            <person name="Barry K.W."/>
            <person name="Bougher N.L."/>
            <person name="Buchanan P."/>
            <person name="Buyck B."/>
            <person name="Bense V."/>
            <person name="Catcheside P."/>
            <person name="Chovatia M."/>
            <person name="Cooper J."/>
            <person name="Damon W."/>
            <person name="Desjardin D."/>
            <person name="Finy P."/>
            <person name="Geml J."/>
            <person name="Haridas S."/>
            <person name="Hughes K."/>
            <person name="Justo A."/>
            <person name="Karasinski D."/>
            <person name="Kautmanova I."/>
            <person name="Kiss B."/>
            <person name="Kocsube S."/>
            <person name="Kotiranta H."/>
            <person name="LaButti K.M."/>
            <person name="Lechner B.E."/>
            <person name="Liimatainen K."/>
            <person name="Lipzen A."/>
            <person name="Lukacs Z."/>
            <person name="Mihaltcheva S."/>
            <person name="Morgado L.N."/>
            <person name="Niskanen T."/>
            <person name="Noordeloos M.E."/>
            <person name="Ohm R.A."/>
            <person name="Ortiz-Santana B."/>
            <person name="Ovrebo C."/>
            <person name="Racz N."/>
            <person name="Riley R."/>
            <person name="Savchenko A."/>
            <person name="Shiryaev A."/>
            <person name="Soop K."/>
            <person name="Spirin V."/>
            <person name="Szebenyi C."/>
            <person name="Tomsovsky M."/>
            <person name="Tulloss R.E."/>
            <person name="Uehling J."/>
            <person name="Grigoriev I.V."/>
            <person name="Vagvolgyi C."/>
            <person name="Papp T."/>
            <person name="Martin F.M."/>
            <person name="Miettinen O."/>
            <person name="Hibbett D.S."/>
            <person name="Nagy L.G."/>
        </authorList>
    </citation>
    <scope>NUCLEOTIDE SEQUENCE [LARGE SCALE GENOMIC DNA]</scope>
    <source>
        <strain evidence="1 2">NL-1719</strain>
    </source>
</reference>
<sequence length="215" mass="23730">MGPTNSSIHSKVSSNCEASLPKKGYNKTPECPIRRVIKCGEGRRTTVGGLSGFLSHVRQYFVTGNIDSVEVAIHPHDDSSAFSRGGDSGSVIVDTLGKICCSAQCWNRQERLAGHNPRYARRAFLWPLILAKFGGANLYWDGDDNFLSSHPFVLITDTFNIQALANQHASFVPRLRFHSPVQTNTLTGEPLLWPGLVFPPFPVSCNQWLPSTIYV</sequence>
<keyword evidence="2" id="KW-1185">Reference proteome</keyword>
<gene>
    <name evidence="1" type="ORF">BDN72DRAFT_462443</name>
</gene>
<proteinExistence type="predicted"/>
<evidence type="ECO:0000313" key="1">
    <source>
        <dbReference type="EMBL" id="TFK71330.1"/>
    </source>
</evidence>
<protein>
    <submittedName>
        <fullName evidence="1">Uncharacterized protein</fullName>
    </submittedName>
</protein>
<evidence type="ECO:0000313" key="2">
    <source>
        <dbReference type="Proteomes" id="UP000308600"/>
    </source>
</evidence>
<dbReference type="EMBL" id="ML208299">
    <property type="protein sequence ID" value="TFK71330.1"/>
    <property type="molecule type" value="Genomic_DNA"/>
</dbReference>
<organism evidence="1 2">
    <name type="scientific">Pluteus cervinus</name>
    <dbReference type="NCBI Taxonomy" id="181527"/>
    <lineage>
        <taxon>Eukaryota</taxon>
        <taxon>Fungi</taxon>
        <taxon>Dikarya</taxon>
        <taxon>Basidiomycota</taxon>
        <taxon>Agaricomycotina</taxon>
        <taxon>Agaricomycetes</taxon>
        <taxon>Agaricomycetidae</taxon>
        <taxon>Agaricales</taxon>
        <taxon>Pluteineae</taxon>
        <taxon>Pluteaceae</taxon>
        <taxon>Pluteus</taxon>
    </lineage>
</organism>